<dbReference type="SMART" id="SM00589">
    <property type="entry name" value="PRY"/>
    <property type="match status" value="1"/>
</dbReference>
<evidence type="ECO:0000313" key="5">
    <source>
        <dbReference type="Proteomes" id="UP000186698"/>
    </source>
</evidence>
<gene>
    <name evidence="6 7" type="primary">bspry.L</name>
</gene>
<evidence type="ECO:0000313" key="7">
    <source>
        <dbReference type="Xenbase" id="XB-GENE-6488621"/>
    </source>
</evidence>
<dbReference type="RefSeq" id="XP_018084872.1">
    <property type="nucleotide sequence ID" value="XM_018229383.2"/>
</dbReference>
<keyword evidence="1" id="KW-0479">Metal-binding</keyword>
<dbReference type="InterPro" id="IPR006574">
    <property type="entry name" value="PRY"/>
</dbReference>
<dbReference type="Bgee" id="108698124">
    <property type="expression patterns" value="Expressed in internal ear and 17 other cell types or tissues"/>
</dbReference>
<dbReference type="InterPro" id="IPR043136">
    <property type="entry name" value="B30.2/SPRY_sf"/>
</dbReference>
<dbReference type="Xenbase" id="XB-GENE-6488621">
    <property type="gene designation" value="bspry.L"/>
</dbReference>
<evidence type="ECO:0000256" key="4">
    <source>
        <dbReference type="ARBA" id="ARBA00023054"/>
    </source>
</evidence>
<dbReference type="CTD" id="108698124"/>
<dbReference type="InterPro" id="IPR003879">
    <property type="entry name" value="Butyrophylin_SPRY"/>
</dbReference>
<reference evidence="6" key="1">
    <citation type="submission" date="2025-08" db="UniProtKB">
        <authorList>
            <consortium name="RefSeq"/>
        </authorList>
    </citation>
    <scope>IDENTIFICATION</scope>
    <source>
        <strain evidence="6">J_2021</strain>
        <tissue evidence="6">Erythrocytes</tissue>
    </source>
</reference>
<keyword evidence="4" id="KW-0175">Coiled coil</keyword>
<dbReference type="Pfam" id="PF00622">
    <property type="entry name" value="SPRY"/>
    <property type="match status" value="1"/>
</dbReference>
<dbReference type="Gene3D" id="2.60.120.920">
    <property type="match status" value="1"/>
</dbReference>
<evidence type="ECO:0000256" key="1">
    <source>
        <dbReference type="ARBA" id="ARBA00022723"/>
    </source>
</evidence>
<dbReference type="STRING" id="8355.A0A1L8F5P4"/>
<evidence type="ECO:0000256" key="3">
    <source>
        <dbReference type="ARBA" id="ARBA00022833"/>
    </source>
</evidence>
<dbReference type="PRINTS" id="PR01407">
    <property type="entry name" value="BUTYPHLNCDUF"/>
</dbReference>
<dbReference type="SUPFAM" id="SSF57845">
    <property type="entry name" value="B-box zinc-binding domain"/>
    <property type="match status" value="1"/>
</dbReference>
<dbReference type="SUPFAM" id="SSF49899">
    <property type="entry name" value="Concanavalin A-like lectins/glucanases"/>
    <property type="match status" value="1"/>
</dbReference>
<dbReference type="PANTHER" id="PTHR25465">
    <property type="entry name" value="B-BOX DOMAIN CONTAINING"/>
    <property type="match status" value="1"/>
</dbReference>
<organism evidence="5 6">
    <name type="scientific">Xenopus laevis</name>
    <name type="common">African clawed frog</name>
    <dbReference type="NCBI Taxonomy" id="8355"/>
    <lineage>
        <taxon>Eukaryota</taxon>
        <taxon>Metazoa</taxon>
        <taxon>Chordata</taxon>
        <taxon>Craniata</taxon>
        <taxon>Vertebrata</taxon>
        <taxon>Euteleostomi</taxon>
        <taxon>Amphibia</taxon>
        <taxon>Batrachia</taxon>
        <taxon>Anura</taxon>
        <taxon>Pipoidea</taxon>
        <taxon>Pipidae</taxon>
        <taxon>Xenopodinae</taxon>
        <taxon>Xenopus</taxon>
        <taxon>Xenopus</taxon>
    </lineage>
</organism>
<dbReference type="InterPro" id="IPR001870">
    <property type="entry name" value="B30.2/SPRY"/>
</dbReference>
<dbReference type="Proteomes" id="UP000186698">
    <property type="component" value="Chromosome 8L"/>
</dbReference>
<dbReference type="PaxDb" id="8355-A0A1L8F5P4"/>
<protein>
    <submittedName>
        <fullName evidence="6">B box and SPRY domain-containing protein isoform X1</fullName>
    </submittedName>
</protein>
<dbReference type="SMART" id="SM00449">
    <property type="entry name" value="SPRY"/>
    <property type="match status" value="1"/>
</dbReference>
<dbReference type="AGR" id="Xenbase:XB-GENE-6488621"/>
<sequence>MSGPQTWAGDWIREEQEPNDPAMIPPAQPDTAEPQTGGTCREHGGQLLWFCFPDNKLICPQCRSRCLNHRTVPLAERAAHIRNKMVDRCEKLQLQTAGIEKYLGETLPAKTPRVAATAREARELVIQRLNLIRSVCDNEEQRLLEEIHAEEERAQQGILTQRAHWSQAAHKLSNIRSYLVDTLTELDDLSLVNSDEAIEERTEEAEGILEPQDSDKLNFNPNCVQSPMLNRLWASSMFCCSTVCEDLAFNMKTTGPLLALTEDKMLRFLQKKPKNYSDEPERFNHWPNCLANKSFQGGTHAWKVNVEKSGAYKLGVAYWSMARKGSGNDSRLGYNPNSWVFSRYDKDFCFSHNSEHQTVELLRSPKQIGVVLDFDLGELIFYDPIACVILYTHQTRFRHPVFPVFAVADETIALIQ</sequence>
<dbReference type="GO" id="GO:0005737">
    <property type="term" value="C:cytoplasm"/>
    <property type="evidence" value="ECO:0007669"/>
    <property type="project" value="UniProtKB-ARBA"/>
</dbReference>
<evidence type="ECO:0000256" key="2">
    <source>
        <dbReference type="ARBA" id="ARBA00022771"/>
    </source>
</evidence>
<dbReference type="Pfam" id="PF13765">
    <property type="entry name" value="PRY"/>
    <property type="match status" value="1"/>
</dbReference>
<dbReference type="AlphaFoldDB" id="A0A1L8F5P4"/>
<dbReference type="OrthoDB" id="9875313at2759"/>
<dbReference type="GO" id="GO:0008270">
    <property type="term" value="F:zinc ion binding"/>
    <property type="evidence" value="ECO:0007669"/>
    <property type="project" value="UniProtKB-KW"/>
</dbReference>
<keyword evidence="3" id="KW-0862">Zinc</keyword>
<dbReference type="GeneID" id="108698124"/>
<dbReference type="PANTHER" id="PTHR25465:SF66">
    <property type="entry name" value="B BOX AND SPRY DOMAIN-CONTAINING PROTEIN"/>
    <property type="match status" value="1"/>
</dbReference>
<dbReference type="Gene3D" id="3.30.160.60">
    <property type="entry name" value="Classic Zinc Finger"/>
    <property type="match status" value="1"/>
</dbReference>
<keyword evidence="2" id="KW-0863">Zinc-finger</keyword>
<evidence type="ECO:0000313" key="6">
    <source>
        <dbReference type="RefSeq" id="XP_018084872.1"/>
    </source>
</evidence>
<keyword evidence="5" id="KW-1185">Reference proteome</keyword>
<dbReference type="InterPro" id="IPR013320">
    <property type="entry name" value="ConA-like_dom_sf"/>
</dbReference>
<dbReference type="KEGG" id="xla:108698124"/>
<dbReference type="OMA" id="CHSAGPH"/>
<dbReference type="InterPro" id="IPR003877">
    <property type="entry name" value="SPRY_dom"/>
</dbReference>
<dbReference type="PROSITE" id="PS50188">
    <property type="entry name" value="B302_SPRY"/>
    <property type="match status" value="1"/>
</dbReference>
<dbReference type="InterPro" id="IPR051051">
    <property type="entry name" value="E3_ubiq-ligase_TRIM/RNF"/>
</dbReference>
<proteinExistence type="predicted"/>
<accession>A0A1L8F5P4</accession>
<name>A0A1L8F5P4_XENLA</name>